<feature type="compositionally biased region" description="Acidic residues" evidence="1">
    <location>
        <begin position="34"/>
        <end position="44"/>
    </location>
</feature>
<proteinExistence type="predicted"/>
<dbReference type="AlphaFoldDB" id="A0A251U2A0"/>
<dbReference type="InParanoid" id="A0A251U2A0"/>
<dbReference type="Proteomes" id="UP000215914">
    <property type="component" value="Chromosome 9"/>
</dbReference>
<gene>
    <name evidence="2" type="ORF">HannXRQ_Chr09g0271001</name>
</gene>
<keyword evidence="3" id="KW-1185">Reference proteome</keyword>
<name>A0A251U2A0_HELAN</name>
<evidence type="ECO:0000313" key="3">
    <source>
        <dbReference type="Proteomes" id="UP000215914"/>
    </source>
</evidence>
<dbReference type="EMBL" id="CM007898">
    <property type="protein sequence ID" value="OTG16401.1"/>
    <property type="molecule type" value="Genomic_DNA"/>
</dbReference>
<protein>
    <submittedName>
        <fullName evidence="2">Uncharacterized protein</fullName>
    </submittedName>
</protein>
<evidence type="ECO:0000256" key="1">
    <source>
        <dbReference type="SAM" id="MobiDB-lite"/>
    </source>
</evidence>
<organism evidence="2 3">
    <name type="scientific">Helianthus annuus</name>
    <name type="common">Common sunflower</name>
    <dbReference type="NCBI Taxonomy" id="4232"/>
    <lineage>
        <taxon>Eukaryota</taxon>
        <taxon>Viridiplantae</taxon>
        <taxon>Streptophyta</taxon>
        <taxon>Embryophyta</taxon>
        <taxon>Tracheophyta</taxon>
        <taxon>Spermatophyta</taxon>
        <taxon>Magnoliopsida</taxon>
        <taxon>eudicotyledons</taxon>
        <taxon>Gunneridae</taxon>
        <taxon>Pentapetalae</taxon>
        <taxon>asterids</taxon>
        <taxon>campanulids</taxon>
        <taxon>Asterales</taxon>
        <taxon>Asteraceae</taxon>
        <taxon>Asteroideae</taxon>
        <taxon>Heliantheae alliance</taxon>
        <taxon>Heliantheae</taxon>
        <taxon>Helianthus</taxon>
    </lineage>
</organism>
<accession>A0A251U2A0</accession>
<sequence length="471" mass="51873">MSSSESGLSDTDDPMAIVSDDEIAPEPEIFTSDTESDPDMLSDDDDFQPFALPDFGDDLPLADGILDEDPFVVPIPVHDHLIIGHRNIVAPILTFVPLVVIPPEDWPFDDLFDDDFDLFVDGPPDDAHGDGELDEDVVAIPLLEIPVIELSSDSSLHSVSDSFESVTSSALHAVGLRCYAADSDDDTAMSTAPPPPHNLEPGLEPDFVPVDQPDVAPADPEPLPDHDPIPFGIPDIAPLIPDPVPAPVDPPVVEPLIPPPAPTPTDVAPFHPVDFDVHRVDLPVVFLQDIPAPRPGEGTSGQQPSHDPHVSAAFPHIPHSAPFAPFTSSPLDEPFRWFPPYSMPILDPYHPSQFVGYTGDELLLSLQLQFEIMSRRILELEMTPRPLPCPCQPAFVPPHSSPSPFSHPPAPLTPFPEFDARFLTVEQQISYLLRHVYELEEELAHVRNFLFFYSTPLLHHHQHSWFLVLCR</sequence>
<reference evidence="3" key="1">
    <citation type="journal article" date="2017" name="Nature">
        <title>The sunflower genome provides insights into oil metabolism, flowering and Asterid evolution.</title>
        <authorList>
            <person name="Badouin H."/>
            <person name="Gouzy J."/>
            <person name="Grassa C.J."/>
            <person name="Murat F."/>
            <person name="Staton S.E."/>
            <person name="Cottret L."/>
            <person name="Lelandais-Briere C."/>
            <person name="Owens G.L."/>
            <person name="Carrere S."/>
            <person name="Mayjonade B."/>
            <person name="Legrand L."/>
            <person name="Gill N."/>
            <person name="Kane N.C."/>
            <person name="Bowers J.E."/>
            <person name="Hubner S."/>
            <person name="Bellec A."/>
            <person name="Berard A."/>
            <person name="Berges H."/>
            <person name="Blanchet N."/>
            <person name="Boniface M.C."/>
            <person name="Brunel D."/>
            <person name="Catrice O."/>
            <person name="Chaidir N."/>
            <person name="Claudel C."/>
            <person name="Donnadieu C."/>
            <person name="Faraut T."/>
            <person name="Fievet G."/>
            <person name="Helmstetter N."/>
            <person name="King M."/>
            <person name="Knapp S.J."/>
            <person name="Lai Z."/>
            <person name="Le Paslier M.C."/>
            <person name="Lippi Y."/>
            <person name="Lorenzon L."/>
            <person name="Mandel J.R."/>
            <person name="Marage G."/>
            <person name="Marchand G."/>
            <person name="Marquand E."/>
            <person name="Bret-Mestries E."/>
            <person name="Morien E."/>
            <person name="Nambeesan S."/>
            <person name="Nguyen T."/>
            <person name="Pegot-Espagnet P."/>
            <person name="Pouilly N."/>
            <person name="Raftis F."/>
            <person name="Sallet E."/>
            <person name="Schiex T."/>
            <person name="Thomas J."/>
            <person name="Vandecasteele C."/>
            <person name="Vares D."/>
            <person name="Vear F."/>
            <person name="Vautrin S."/>
            <person name="Crespi M."/>
            <person name="Mangin B."/>
            <person name="Burke J.M."/>
            <person name="Salse J."/>
            <person name="Munos S."/>
            <person name="Vincourt P."/>
            <person name="Rieseberg L.H."/>
            <person name="Langlade N.B."/>
        </authorList>
    </citation>
    <scope>NUCLEOTIDE SEQUENCE [LARGE SCALE GENOMIC DNA]</scope>
    <source>
        <strain evidence="3">cv. SF193</strain>
    </source>
</reference>
<feature type="region of interest" description="Disordered" evidence="1">
    <location>
        <begin position="1"/>
        <end position="44"/>
    </location>
</feature>
<evidence type="ECO:0000313" key="2">
    <source>
        <dbReference type="EMBL" id="OTG16401.1"/>
    </source>
</evidence>
<feature type="region of interest" description="Disordered" evidence="1">
    <location>
        <begin position="184"/>
        <end position="204"/>
    </location>
</feature>